<reference evidence="2" key="1">
    <citation type="journal article" date="2020" name="mSystems">
        <title>Genome- and Community-Level Interaction Insights into Carbon Utilization and Element Cycling Functions of Hydrothermarchaeota in Hydrothermal Sediment.</title>
        <authorList>
            <person name="Zhou Z."/>
            <person name="Liu Y."/>
            <person name="Xu W."/>
            <person name="Pan J."/>
            <person name="Luo Z.H."/>
            <person name="Li M."/>
        </authorList>
    </citation>
    <scope>NUCLEOTIDE SEQUENCE [LARGE SCALE GENOMIC DNA]</scope>
    <source>
        <strain evidence="2">SpSt-143</strain>
    </source>
</reference>
<keyword evidence="1" id="KW-1133">Transmembrane helix</keyword>
<proteinExistence type="predicted"/>
<keyword evidence="1" id="KW-0472">Membrane</keyword>
<feature type="transmembrane region" description="Helical" evidence="1">
    <location>
        <begin position="89"/>
        <end position="113"/>
    </location>
</feature>
<organism evidence="2">
    <name type="scientific">Rhodothermus marinus</name>
    <name type="common">Rhodothermus obamensis</name>
    <dbReference type="NCBI Taxonomy" id="29549"/>
    <lineage>
        <taxon>Bacteria</taxon>
        <taxon>Pseudomonadati</taxon>
        <taxon>Rhodothermota</taxon>
        <taxon>Rhodothermia</taxon>
        <taxon>Rhodothermales</taxon>
        <taxon>Rhodothermaceae</taxon>
        <taxon>Rhodothermus</taxon>
    </lineage>
</organism>
<protein>
    <submittedName>
        <fullName evidence="2">Uncharacterized protein</fullName>
    </submittedName>
</protein>
<dbReference type="PROSITE" id="PS51257">
    <property type="entry name" value="PROKAR_LIPOPROTEIN"/>
    <property type="match status" value="1"/>
</dbReference>
<evidence type="ECO:0000313" key="2">
    <source>
        <dbReference type="EMBL" id="HER97155.1"/>
    </source>
</evidence>
<comment type="caution">
    <text evidence="2">The sequence shown here is derived from an EMBL/GenBank/DDBJ whole genome shotgun (WGS) entry which is preliminary data.</text>
</comment>
<accession>A0A7V2B2L7</accession>
<name>A0A7V2B2L7_RHOMR</name>
<evidence type="ECO:0000256" key="1">
    <source>
        <dbReference type="SAM" id="Phobius"/>
    </source>
</evidence>
<dbReference type="AlphaFoldDB" id="A0A7V2B2L7"/>
<feature type="transmembrane region" description="Helical" evidence="1">
    <location>
        <begin position="12"/>
        <end position="30"/>
    </location>
</feature>
<gene>
    <name evidence="2" type="ORF">ENO59_11740</name>
</gene>
<keyword evidence="1" id="KW-0812">Transmembrane</keyword>
<sequence length="137" mass="14700">MRLQQQPRIIRLLAIGFLSWMAVGQVGSLLQACLSFPGPAAQATPTSACAEHPMPEPEAAPSASCVAWMACCQVRPATPPSSAPELRPFGLSLALVGFGLEWGPLVFFTPPLLQRTAFPSRRSGRARRHLVLSVLLI</sequence>
<dbReference type="EMBL" id="DSGB01000006">
    <property type="protein sequence ID" value="HER97155.1"/>
    <property type="molecule type" value="Genomic_DNA"/>
</dbReference>